<dbReference type="Proteomes" id="UP000827976">
    <property type="component" value="Chromosome 14"/>
</dbReference>
<protein>
    <submittedName>
        <fullName evidence="1">Uncharacterized protein</fullName>
    </submittedName>
</protein>
<reference evidence="2" key="1">
    <citation type="journal article" date="2022" name="Nat. Commun.">
        <title>Chromosome evolution and the genetic basis of agronomically important traits in greater yam.</title>
        <authorList>
            <person name="Bredeson J.V."/>
            <person name="Lyons J.B."/>
            <person name="Oniyinde I.O."/>
            <person name="Okereke N.R."/>
            <person name="Kolade O."/>
            <person name="Nnabue I."/>
            <person name="Nwadili C.O."/>
            <person name="Hribova E."/>
            <person name="Parker M."/>
            <person name="Nwogha J."/>
            <person name="Shu S."/>
            <person name="Carlson J."/>
            <person name="Kariba R."/>
            <person name="Muthemba S."/>
            <person name="Knop K."/>
            <person name="Barton G.J."/>
            <person name="Sherwood A.V."/>
            <person name="Lopez-Montes A."/>
            <person name="Asiedu R."/>
            <person name="Jamnadass R."/>
            <person name="Muchugi A."/>
            <person name="Goodstein D."/>
            <person name="Egesi C.N."/>
            <person name="Featherston J."/>
            <person name="Asfaw A."/>
            <person name="Simpson G.G."/>
            <person name="Dolezel J."/>
            <person name="Hendre P.S."/>
            <person name="Van Deynze A."/>
            <person name="Kumar P.L."/>
            <person name="Obidiegwu J.E."/>
            <person name="Bhattacharjee R."/>
            <person name="Rokhsar D.S."/>
        </authorList>
    </citation>
    <scope>NUCLEOTIDE SEQUENCE [LARGE SCALE GENOMIC DNA]</scope>
    <source>
        <strain evidence="2">cv. TDa95/00328</strain>
    </source>
</reference>
<proteinExistence type="predicted"/>
<dbReference type="EMBL" id="CM037024">
    <property type="protein sequence ID" value="KAH7663962.1"/>
    <property type="molecule type" value="Genomic_DNA"/>
</dbReference>
<organism evidence="1 2">
    <name type="scientific">Dioscorea alata</name>
    <name type="common">Purple yam</name>
    <dbReference type="NCBI Taxonomy" id="55571"/>
    <lineage>
        <taxon>Eukaryota</taxon>
        <taxon>Viridiplantae</taxon>
        <taxon>Streptophyta</taxon>
        <taxon>Embryophyta</taxon>
        <taxon>Tracheophyta</taxon>
        <taxon>Spermatophyta</taxon>
        <taxon>Magnoliopsida</taxon>
        <taxon>Liliopsida</taxon>
        <taxon>Dioscoreales</taxon>
        <taxon>Dioscoreaceae</taxon>
        <taxon>Dioscorea</taxon>
    </lineage>
</organism>
<keyword evidence="2" id="KW-1185">Reference proteome</keyword>
<evidence type="ECO:0000313" key="2">
    <source>
        <dbReference type="Proteomes" id="UP000827976"/>
    </source>
</evidence>
<accession>A0ACB7UTI0</accession>
<gene>
    <name evidence="1" type="ORF">IHE45_14G090200</name>
</gene>
<name>A0ACB7UTI0_DIOAL</name>
<sequence>MACQENYVVDIVEGQHQKCWISSIQDQVKNYSRDEADKKFKKTSIYRLPTFAKNKKEKAFTPQVASFGPFHHGNPNLKRIEDYKRHVLVHFLNKGHVPLQSFVDAIEEVVEELQGSYHGLEEQWTRDIDKFIKLMVMDGCFMLELLRLDQKNGDQTYPDHDPIFSFHGAHNKMPYIKRDMLMLENQLPLKVLKVLIDVEAGQAGARTTEKYINQLVHKFYWGNSKCETEKLGLHVLDVYRQNMIKTIDTTRSPSSQLNGSNNDQGGVFTATKLRERGVRFKKSKTNKIEFNKATGVLELPSIEIDDSAECKFLNLMAFEHLHVGEGNEITSYICFMDELIDSASDVHLLSEKGIIVNAVGSEEAVAEIVNSLTREVISDPRGGFKVARENLKAYSHKKINMWKASLKHTHFSNPWSVTALFAATLLLVLTFIQTVYTGLGYHHQPNNSTTHRQ</sequence>
<comment type="caution">
    <text evidence="1">The sequence shown here is derived from an EMBL/GenBank/DDBJ whole genome shotgun (WGS) entry which is preliminary data.</text>
</comment>
<evidence type="ECO:0000313" key="1">
    <source>
        <dbReference type="EMBL" id="KAH7663962.1"/>
    </source>
</evidence>